<comment type="similarity">
    <text evidence="1">Belongs to the LytR/CpsA/Psr (LCP) family.</text>
</comment>
<sequence>MKKYFTNAEGNFSYWKLIRNILVLLVLITAAVAGKAVNDINETLNNVSQDVEIKSIRQTKVDIAEGDPINVLLIGTDGSVERTENNGDVSRSDTLILVSLNPQTKSTKLLSIPRDAMTLIDGVDTPDKINHAYAYGGAQLTIETVQDFLDVPIDYYAVINMDGLTELIDAIGGIEVTSPLTFEYRGTGFVEGETREVNGLKAMNFARMRYDDPEGEVGRQNRQKIVIKAVIDKVLSLDTLTTYPEILKVVASNVQTNVDLTNAVSIAQDYIPALENISSISFESLEDMYLDEIFYFYIPLNSRVKVANEIRQHSGLAPIGFADLIDPIGENGSNATKTLSIVLNQYPSGLTSEQLAELQSSQDSLQSIRENEYNTVPVAPTYPESSYVPPTSSVPEVPNPEPSQPVEPVEPIEPIEPIEPPVESEVPNLPEPPVEPEVPQVPSESVTPPTAPEANTAPPATE</sequence>
<dbReference type="EMBL" id="WJQT01000003">
    <property type="protein sequence ID" value="MRJ46642.1"/>
    <property type="molecule type" value="Genomic_DNA"/>
</dbReference>
<protein>
    <recommendedName>
        <fullName evidence="3">Cell envelope-related transcriptional attenuator domain-containing protein</fullName>
    </recommendedName>
</protein>
<evidence type="ECO:0000256" key="2">
    <source>
        <dbReference type="SAM" id="MobiDB-lite"/>
    </source>
</evidence>
<feature type="region of interest" description="Disordered" evidence="2">
    <location>
        <begin position="377"/>
        <end position="462"/>
    </location>
</feature>
<name>A0A844C0G5_9LACT</name>
<evidence type="ECO:0000313" key="5">
    <source>
        <dbReference type="Proteomes" id="UP000440066"/>
    </source>
</evidence>
<comment type="caution">
    <text evidence="4">The sequence shown here is derived from an EMBL/GenBank/DDBJ whole genome shotgun (WGS) entry which is preliminary data.</text>
</comment>
<dbReference type="InterPro" id="IPR050922">
    <property type="entry name" value="LytR/CpsA/Psr_CW_biosynth"/>
</dbReference>
<reference evidence="4 5" key="1">
    <citation type="submission" date="2019-11" db="EMBL/GenBank/DDBJ databases">
        <title>Characterisation of Fundicoccus ignavus gen. nov. sp. nov., a novel genus of the family Aerococcaceae from bulk tank milk.</title>
        <authorList>
            <person name="Siebert A."/>
            <person name="Huptas C."/>
            <person name="Wenning M."/>
            <person name="Scherer S."/>
            <person name="Doll E.V."/>
        </authorList>
    </citation>
    <scope>NUCLEOTIDE SEQUENCE [LARGE SCALE GENOMIC DNA]</scope>
    <source>
        <strain evidence="4 5">DSM 109652</strain>
    </source>
</reference>
<dbReference type="AlphaFoldDB" id="A0A844C0G5"/>
<dbReference type="PANTHER" id="PTHR33392:SF6">
    <property type="entry name" value="POLYISOPRENYL-TEICHOIC ACID--PEPTIDOGLYCAN TEICHOIC ACID TRANSFERASE TAGU"/>
    <property type="match status" value="1"/>
</dbReference>
<accession>A0A844C0G5</accession>
<dbReference type="Proteomes" id="UP000440066">
    <property type="component" value="Unassembled WGS sequence"/>
</dbReference>
<proteinExistence type="inferred from homology"/>
<dbReference type="RefSeq" id="WP_153831736.1">
    <property type="nucleotide sequence ID" value="NZ_WJQT01000003.1"/>
</dbReference>
<gene>
    <name evidence="4" type="ORF">GF867_03540</name>
</gene>
<dbReference type="NCBIfam" id="TIGR00350">
    <property type="entry name" value="lytR_cpsA_psr"/>
    <property type="match status" value="1"/>
</dbReference>
<feature type="compositionally biased region" description="Low complexity" evidence="2">
    <location>
        <begin position="437"/>
        <end position="462"/>
    </location>
</feature>
<evidence type="ECO:0000259" key="3">
    <source>
        <dbReference type="Pfam" id="PF03816"/>
    </source>
</evidence>
<dbReference type="Gene3D" id="3.40.630.190">
    <property type="entry name" value="LCP protein"/>
    <property type="match status" value="1"/>
</dbReference>
<feature type="domain" description="Cell envelope-related transcriptional attenuator" evidence="3">
    <location>
        <begin position="91"/>
        <end position="235"/>
    </location>
</feature>
<evidence type="ECO:0000313" key="4">
    <source>
        <dbReference type="EMBL" id="MRJ46642.1"/>
    </source>
</evidence>
<organism evidence="4 5">
    <name type="scientific">Fundicoccus ignavus</name>
    <dbReference type="NCBI Taxonomy" id="2664442"/>
    <lineage>
        <taxon>Bacteria</taxon>
        <taxon>Bacillati</taxon>
        <taxon>Bacillota</taxon>
        <taxon>Bacilli</taxon>
        <taxon>Lactobacillales</taxon>
        <taxon>Aerococcaceae</taxon>
        <taxon>Fundicoccus</taxon>
    </lineage>
</organism>
<dbReference type="Pfam" id="PF03816">
    <property type="entry name" value="LytR_cpsA_psr"/>
    <property type="match status" value="1"/>
</dbReference>
<dbReference type="PANTHER" id="PTHR33392">
    <property type="entry name" value="POLYISOPRENYL-TEICHOIC ACID--PEPTIDOGLYCAN TEICHOIC ACID TRANSFERASE TAGU"/>
    <property type="match status" value="1"/>
</dbReference>
<dbReference type="InterPro" id="IPR004474">
    <property type="entry name" value="LytR_CpsA_psr"/>
</dbReference>
<feature type="compositionally biased region" description="Low complexity" evidence="2">
    <location>
        <begin position="381"/>
        <end position="396"/>
    </location>
</feature>
<evidence type="ECO:0000256" key="1">
    <source>
        <dbReference type="ARBA" id="ARBA00006068"/>
    </source>
</evidence>